<evidence type="ECO:0000313" key="3">
    <source>
        <dbReference type="Proteomes" id="UP000182057"/>
    </source>
</evidence>
<gene>
    <name evidence="2" type="ORF">TFUB20_00686</name>
</gene>
<evidence type="ECO:0000313" key="2">
    <source>
        <dbReference type="EMBL" id="SCQ19396.1"/>
    </source>
</evidence>
<dbReference type="InterPro" id="IPR043738">
    <property type="entry name" value="DUF5683"/>
</dbReference>
<name>A0A1D3UGW3_TANFO</name>
<evidence type="ECO:0000259" key="1">
    <source>
        <dbReference type="Pfam" id="PF18935"/>
    </source>
</evidence>
<dbReference type="Proteomes" id="UP000182057">
    <property type="component" value="Unassembled WGS sequence"/>
</dbReference>
<accession>A0A1D3UGW3</accession>
<protein>
    <recommendedName>
        <fullName evidence="1">DUF5683 domain-containing protein</fullName>
    </recommendedName>
</protein>
<dbReference type="GeneID" id="34758073"/>
<reference evidence="2 3" key="1">
    <citation type="submission" date="2016-09" db="EMBL/GenBank/DDBJ databases">
        <authorList>
            <person name="Capua I."/>
            <person name="De Benedictis P."/>
            <person name="Joannis T."/>
            <person name="Lombin L.H."/>
            <person name="Cattoli G."/>
        </authorList>
    </citation>
    <scope>NUCLEOTIDE SEQUENCE [LARGE SCALE GENOMIC DNA]</scope>
    <source>
        <strain evidence="2 3">UB20</strain>
    </source>
</reference>
<dbReference type="EMBL" id="FMMM01000025">
    <property type="protein sequence ID" value="SCQ19396.1"/>
    <property type="molecule type" value="Genomic_DNA"/>
</dbReference>
<proteinExistence type="predicted"/>
<dbReference type="OrthoDB" id="9813910at2"/>
<dbReference type="Pfam" id="PF18935">
    <property type="entry name" value="DUF5683"/>
    <property type="match status" value="1"/>
</dbReference>
<dbReference type="AlphaFoldDB" id="A0A1D3UGW3"/>
<organism evidence="2 3">
    <name type="scientific">Tannerella forsythia</name>
    <name type="common">Bacteroides forsythus</name>
    <dbReference type="NCBI Taxonomy" id="28112"/>
    <lineage>
        <taxon>Bacteria</taxon>
        <taxon>Pseudomonadati</taxon>
        <taxon>Bacteroidota</taxon>
        <taxon>Bacteroidia</taxon>
        <taxon>Bacteroidales</taxon>
        <taxon>Tannerellaceae</taxon>
        <taxon>Tannerella</taxon>
    </lineage>
</organism>
<sequence>MKDRCRKMIGIWLCVVGWTGFSAEGKAQEVITAAEDTIRIPANVAIKPWIGTDTVSMSHTPASFKPNPKKAVVYSAIFPGLGQIYNRKYWKLPLVYGGFMGFIYAVTWNNKNYRDYSEAYLHIVTDNPAKPDTWHSSWQNFVPAGRDSKDYISNANFRSNLKSGKDYYRRYRDLSIILTVAWYFLCIADSYVDAQLFDFDISSDLSLHLEPVVVPCTNYSPQLYGLNCSIKF</sequence>
<feature type="domain" description="DUF5683" evidence="1">
    <location>
        <begin position="65"/>
        <end position="232"/>
    </location>
</feature>
<dbReference type="RefSeq" id="WP_041590635.1">
    <property type="nucleotide sequence ID" value="NZ_CALHNL010000029.1"/>
</dbReference>